<protein>
    <submittedName>
        <fullName evidence="1">Uncharacterized protein</fullName>
    </submittedName>
</protein>
<gene>
    <name evidence="1" type="ORF">DILT_LOCUS17202</name>
</gene>
<dbReference type="AlphaFoldDB" id="A0A3P7P388"/>
<evidence type="ECO:0000313" key="1">
    <source>
        <dbReference type="EMBL" id="VDN37021.1"/>
    </source>
</evidence>
<evidence type="ECO:0000313" key="2">
    <source>
        <dbReference type="Proteomes" id="UP000281553"/>
    </source>
</evidence>
<dbReference type="Proteomes" id="UP000281553">
    <property type="component" value="Unassembled WGS sequence"/>
</dbReference>
<sequence length="41" mass="5062">MKDELFRITVFMIFNEKLPWLKYNKPNLPREELEKINKHAS</sequence>
<reference evidence="1 2" key="1">
    <citation type="submission" date="2018-11" db="EMBL/GenBank/DDBJ databases">
        <authorList>
            <consortium name="Pathogen Informatics"/>
        </authorList>
    </citation>
    <scope>NUCLEOTIDE SEQUENCE [LARGE SCALE GENOMIC DNA]</scope>
</reference>
<proteinExistence type="predicted"/>
<organism evidence="1 2">
    <name type="scientific">Dibothriocephalus latus</name>
    <name type="common">Fish tapeworm</name>
    <name type="synonym">Diphyllobothrium latum</name>
    <dbReference type="NCBI Taxonomy" id="60516"/>
    <lineage>
        <taxon>Eukaryota</taxon>
        <taxon>Metazoa</taxon>
        <taxon>Spiralia</taxon>
        <taxon>Lophotrochozoa</taxon>
        <taxon>Platyhelminthes</taxon>
        <taxon>Cestoda</taxon>
        <taxon>Eucestoda</taxon>
        <taxon>Diphyllobothriidea</taxon>
        <taxon>Diphyllobothriidae</taxon>
        <taxon>Dibothriocephalus</taxon>
    </lineage>
</organism>
<name>A0A3P7P388_DIBLA</name>
<accession>A0A3P7P388</accession>
<dbReference type="EMBL" id="UYRU01090021">
    <property type="protein sequence ID" value="VDN37021.1"/>
    <property type="molecule type" value="Genomic_DNA"/>
</dbReference>
<keyword evidence="2" id="KW-1185">Reference proteome</keyword>